<accession>A0ABR9XJ59</accession>
<name>A0ABR9XJ59_9SPHI</name>
<comment type="caution">
    <text evidence="1">The sequence shown here is derived from an EMBL/GenBank/DDBJ whole genome shotgun (WGS) entry which is preliminary data.</text>
</comment>
<sequence>MNVQEQITAYITSQPELKRDDMQTLHTLMLQILPAGKIWFDDGKNSENKTVSNPTIGYGFFTMKYPNGRTREIFQIGMSANITGISIYILGIRDKTYLAKTYGKELGKASVSGYCVKFNKLKDIDINILEAAIRYGIEATSINPHNT</sequence>
<gene>
    <name evidence="1" type="ORF">IRJ18_12090</name>
</gene>
<evidence type="ECO:0000313" key="1">
    <source>
        <dbReference type="EMBL" id="MBE9667104.1"/>
    </source>
</evidence>
<dbReference type="RefSeq" id="WP_194106455.1">
    <property type="nucleotide sequence ID" value="NZ_JADFFM010000001.1"/>
</dbReference>
<keyword evidence="2" id="KW-1185">Reference proteome</keyword>
<proteinExistence type="predicted"/>
<reference evidence="1 2" key="1">
    <citation type="submission" date="2020-10" db="EMBL/GenBank/DDBJ databases">
        <title>Mucilaginibacter mali sp. nov., isolated from rhizosphere soil of apple orchard.</title>
        <authorList>
            <person name="Lee J.-S."/>
            <person name="Kim H.S."/>
            <person name="Kim J.-S."/>
        </authorList>
    </citation>
    <scope>NUCLEOTIDE SEQUENCE [LARGE SCALE GENOMIC DNA]</scope>
    <source>
        <strain evidence="1 2">KCTC 23157</strain>
    </source>
</reference>
<evidence type="ECO:0000313" key="2">
    <source>
        <dbReference type="Proteomes" id="UP000632774"/>
    </source>
</evidence>
<dbReference type="Proteomes" id="UP000632774">
    <property type="component" value="Unassembled WGS sequence"/>
</dbReference>
<organism evidence="1 2">
    <name type="scientific">Mucilaginibacter boryungensis</name>
    <dbReference type="NCBI Taxonomy" id="768480"/>
    <lineage>
        <taxon>Bacteria</taxon>
        <taxon>Pseudomonadati</taxon>
        <taxon>Bacteroidota</taxon>
        <taxon>Sphingobacteriia</taxon>
        <taxon>Sphingobacteriales</taxon>
        <taxon>Sphingobacteriaceae</taxon>
        <taxon>Mucilaginibacter</taxon>
    </lineage>
</organism>
<dbReference type="EMBL" id="JADFFM010000001">
    <property type="protein sequence ID" value="MBE9667104.1"/>
    <property type="molecule type" value="Genomic_DNA"/>
</dbReference>
<protein>
    <submittedName>
        <fullName evidence="1">DUF1801 domain-containing protein</fullName>
    </submittedName>
</protein>